<comment type="caution">
    <text evidence="1">The sequence shown here is derived from an EMBL/GenBank/DDBJ whole genome shotgun (WGS) entry which is preliminary data.</text>
</comment>
<name>A0ABM9FV02_9BACL</name>
<gene>
    <name evidence="1" type="ORF">WJ0W_000186</name>
</gene>
<keyword evidence="2" id="KW-1185">Reference proteome</keyword>
<evidence type="ECO:0000313" key="1">
    <source>
        <dbReference type="EMBL" id="CAH8242977.1"/>
    </source>
</evidence>
<sequence>MTNVEVGETAAGRAAEEGEAANPAYVQEFTRFHQRSDAIPAKMHHFRRFFLSIHWYS</sequence>
<dbReference type="RefSeq" id="WP_213430922.1">
    <property type="nucleotide sequence ID" value="NZ_AP031286.1"/>
</dbReference>
<dbReference type="Proteomes" id="UP001154322">
    <property type="component" value="Unassembled WGS sequence"/>
</dbReference>
<dbReference type="EMBL" id="CALYLO010000001">
    <property type="protein sequence ID" value="CAH8242977.1"/>
    <property type="molecule type" value="Genomic_DNA"/>
</dbReference>
<proteinExistence type="predicted"/>
<evidence type="ECO:0000313" key="2">
    <source>
        <dbReference type="Proteomes" id="UP001154322"/>
    </source>
</evidence>
<organism evidence="1 2">
    <name type="scientific">Paenibacillus melissococcoides</name>
    <dbReference type="NCBI Taxonomy" id="2912268"/>
    <lineage>
        <taxon>Bacteria</taxon>
        <taxon>Bacillati</taxon>
        <taxon>Bacillota</taxon>
        <taxon>Bacilli</taxon>
        <taxon>Bacillales</taxon>
        <taxon>Paenibacillaceae</taxon>
        <taxon>Paenibacillus</taxon>
    </lineage>
</organism>
<protein>
    <submittedName>
        <fullName evidence="1">Uncharacterized protein</fullName>
    </submittedName>
</protein>
<accession>A0ABM9FV02</accession>
<reference evidence="1" key="1">
    <citation type="submission" date="2022-06" db="EMBL/GenBank/DDBJ databases">
        <authorList>
            <person name="Dietemann V."/>
            <person name="Ory F."/>
            <person name="Dainat B."/>
            <person name="Oberhansli S."/>
        </authorList>
    </citation>
    <scope>NUCLEOTIDE SEQUENCE</scope>
    <source>
        <strain evidence="1">Ena-SAMPLE-TAB-26-04-2022-14:26:32:270-5432</strain>
    </source>
</reference>